<dbReference type="Gene3D" id="1.10.287.1490">
    <property type="match status" value="1"/>
</dbReference>
<feature type="region of interest" description="Disordered" evidence="2">
    <location>
        <begin position="1"/>
        <end position="22"/>
    </location>
</feature>
<evidence type="ECO:0000256" key="1">
    <source>
        <dbReference type="SAM" id="Coils"/>
    </source>
</evidence>
<protein>
    <submittedName>
        <fullName evidence="3">Uncharacterized protein</fullName>
    </submittedName>
</protein>
<feature type="coiled-coil region" evidence="1">
    <location>
        <begin position="639"/>
        <end position="694"/>
    </location>
</feature>
<evidence type="ECO:0000256" key="2">
    <source>
        <dbReference type="SAM" id="MobiDB-lite"/>
    </source>
</evidence>
<feature type="compositionally biased region" description="Polar residues" evidence="2">
    <location>
        <begin position="11"/>
        <end position="22"/>
    </location>
</feature>
<feature type="coiled-coil region" evidence="1">
    <location>
        <begin position="61"/>
        <end position="194"/>
    </location>
</feature>
<organism evidence="3 4">
    <name type="scientific">Owenia fusiformis</name>
    <name type="common">Polychaete worm</name>
    <dbReference type="NCBI Taxonomy" id="6347"/>
    <lineage>
        <taxon>Eukaryota</taxon>
        <taxon>Metazoa</taxon>
        <taxon>Spiralia</taxon>
        <taxon>Lophotrochozoa</taxon>
        <taxon>Annelida</taxon>
        <taxon>Polychaeta</taxon>
        <taxon>Sedentaria</taxon>
        <taxon>Canalipalpata</taxon>
        <taxon>Sabellida</taxon>
        <taxon>Oweniida</taxon>
        <taxon>Oweniidae</taxon>
        <taxon>Owenia</taxon>
    </lineage>
</organism>
<feature type="region of interest" description="Disordered" evidence="2">
    <location>
        <begin position="1276"/>
        <end position="1356"/>
    </location>
</feature>
<accession>A0A8J1TWN0</accession>
<reference evidence="3" key="1">
    <citation type="submission" date="2022-03" db="EMBL/GenBank/DDBJ databases">
        <authorList>
            <person name="Martin C."/>
        </authorList>
    </citation>
    <scope>NUCLEOTIDE SEQUENCE</scope>
</reference>
<dbReference type="OrthoDB" id="287623at2759"/>
<feature type="coiled-coil region" evidence="1">
    <location>
        <begin position="220"/>
        <end position="433"/>
    </location>
</feature>
<name>A0A8J1TWN0_OWEFU</name>
<proteinExistence type="predicted"/>
<dbReference type="EMBL" id="CAIIXF020000010">
    <property type="protein sequence ID" value="CAH1796044.1"/>
    <property type="molecule type" value="Genomic_DNA"/>
</dbReference>
<keyword evidence="1" id="KW-0175">Coiled coil</keyword>
<comment type="caution">
    <text evidence="3">The sequence shown here is derived from an EMBL/GenBank/DDBJ whole genome shotgun (WGS) entry which is preliminary data.</text>
</comment>
<feature type="coiled-coil region" evidence="1">
    <location>
        <begin position="1233"/>
        <end position="1267"/>
    </location>
</feature>
<sequence>MAERDPYLGNHNGSSEESFNVTVGDNSMMSSVVTSLDQLDYEDSMTMQEDITHNAPGSPSRRAQAEMLERLTNENRQMRLELKQLHADYQTEQDTVAKLRSKMTAADKDRFKAVSESNEEVGNLQGELTRLRAQLEKGEATRHELDYELTKVRRELNNERRQMSDKEGVMTDVNEHMKQQILSLTSQLTELTNELQTFKSLSDSEKRHLAGSVADKDQVIARFQTETEILRNEKDQLEVMMQTKEITLEEQDSKIQELEEEQKKSLEKLRQHLNELEFAKEKEERLRKELDIIQNKLKTTEESIEAERAAHLESKFNSEIVQLRVRDLEEGIQSEKVTKSDLTDQIERLNSQMQDLERAYQEERKMNKHGRDTLDKLEKEYENTRAKLSAEIDDKVKVINAMSEQLDIHQENFDKLKQELNKAKKRQVYLEETYGGSMRELEFLLQNFNVDSKQKKKKKDGDTATPVTPSVVLENLRRTLTGYKKRLEGAGEEIKNVKTSSSHLGKEIESYKDMIWAKDKALQETQESLGKTSKEVSRLRNECTELEANLAAQKVQLQTSQQECDKERHRCQELNEEIMKLAKRYKTDEEGRLSFLHKIYQKLLNRQTQPPSIGGYDTFKWMDLSNLVNEQVISFLGLLQRTEEKVTHLEAIISSKEETIDQLQIAHEDQMDKLAVMTREREEERKREKQELEEHYGKLVGEIQSRSKKTQAMADQAWEKVRMTGSVQHGLEQECVQMREQLHQYQSHTSSLLSACAILSGALHVSNTKIHSLSSQRKILQNLVNNYERFKSKVCNLINTIQVEMDSDGREPNREQRPKKAGLLRFRVAAIAVIAANRLNYLKSFSHKFLPGSGGSIALTHSVMRKAQKFKGIGRSSMYDTPRDPVSIHDNEIHMWLQDQKLLEGIVSSMDETQHVLLQKQHGDNNLTYTVKTSYSKLLGILESCYKGHDTPQIDLYDMTTPIAYLGQGLMRKLPNVPVERKLTLLSSQQALTTLQHYIIDFTQRLHNAETQRRGMKSELKSLKQNINSLNHEQQKLKSMEQDVENLRNMNAQMIDLSKFEGVCKELDNALKREQQAQQLLNEQSQQLQEFTVRLEMYNSEGAQKQQSLTATEHDLTETRSELRRKEQTLRQLNKTVAQLETDKEILDEKVYDAETALRTVAKDKDVLAGYVKNVEMALSKSKQEMALSNTLDIGALAPLLNTELAPPGSNSGKWAAELAACQSLVATFIDTYQQALSRVTSLEQQLDSHKRHIETLKDELSAACRREYQEDDLVYSQRSRPTRDRYDQKDSFHPLMEDTEASSYSLLRPASPRSRSLASRSPPLKENRSPLFHTPARSIRTMSTRSRPYTGMSPR</sequence>
<feature type="coiled-coil region" evidence="1">
    <location>
        <begin position="522"/>
        <end position="591"/>
    </location>
</feature>
<keyword evidence="4" id="KW-1185">Reference proteome</keyword>
<feature type="compositionally biased region" description="Low complexity" evidence="2">
    <location>
        <begin position="1302"/>
        <end position="1323"/>
    </location>
</feature>
<evidence type="ECO:0000313" key="4">
    <source>
        <dbReference type="Proteomes" id="UP000749559"/>
    </source>
</evidence>
<feature type="coiled-coil region" evidence="1">
    <location>
        <begin position="1006"/>
        <end position="1150"/>
    </location>
</feature>
<evidence type="ECO:0000313" key="3">
    <source>
        <dbReference type="EMBL" id="CAH1796044.1"/>
    </source>
</evidence>
<dbReference type="PANTHER" id="PTHR37476:SF1">
    <property type="entry name" value="COILED-COIL DOMAIN-CONTAINING PROTEIN 171"/>
    <property type="match status" value="1"/>
</dbReference>
<feature type="compositionally biased region" description="Basic and acidic residues" evidence="2">
    <location>
        <begin position="1282"/>
        <end position="1297"/>
    </location>
</feature>
<gene>
    <name evidence="3" type="ORF">OFUS_LOCUS20498</name>
</gene>
<dbReference type="Proteomes" id="UP000749559">
    <property type="component" value="Unassembled WGS sequence"/>
</dbReference>
<dbReference type="PANTHER" id="PTHR37476">
    <property type="entry name" value="COILED-COIL DOMAIN-CONTAINING PROTEIN 171"/>
    <property type="match status" value="1"/>
</dbReference>